<feature type="domain" description="Aspartate/ornithine carbamoyltransferase Asp/Orn-binding" evidence="8">
    <location>
        <begin position="166"/>
        <end position="312"/>
    </location>
</feature>
<comment type="subunit">
    <text evidence="7">Heterododecamer (2C3:3R2) of six catalytic PyrB chains organized as two trimers (C3), and six regulatory PyrI chains organized as three dimers (R2).</text>
</comment>
<evidence type="ECO:0000256" key="6">
    <source>
        <dbReference type="ARBA" id="ARBA00048859"/>
    </source>
</evidence>
<dbReference type="PANTHER" id="PTHR45753">
    <property type="entry name" value="ORNITHINE CARBAMOYLTRANSFERASE, MITOCHONDRIAL"/>
    <property type="match status" value="1"/>
</dbReference>
<feature type="binding site" evidence="7">
    <location>
        <position position="116"/>
    </location>
    <ligand>
        <name>carbamoyl phosphate</name>
        <dbReference type="ChEBI" id="CHEBI:58228"/>
    </ligand>
</feature>
<dbReference type="PROSITE" id="PS00097">
    <property type="entry name" value="CARBAMOYLTRANSFERASE"/>
    <property type="match status" value="1"/>
</dbReference>
<dbReference type="AlphaFoldDB" id="A0A0Q9YN39"/>
<dbReference type="RefSeq" id="WP_075065259.1">
    <property type="nucleotide sequence ID" value="NZ_LKAJ02000001.1"/>
</dbReference>
<gene>
    <name evidence="7 10" type="primary">pyrB</name>
    <name evidence="10" type="ORF">HT99x_00617</name>
    <name evidence="11" type="ORF">HT99x_014255</name>
</gene>
<feature type="binding site" evidence="7">
    <location>
        <position position="94"/>
    </location>
    <ligand>
        <name>L-aspartate</name>
        <dbReference type="ChEBI" id="CHEBI:29991"/>
    </ligand>
</feature>
<dbReference type="HAMAP" id="MF_00001">
    <property type="entry name" value="Asp_carb_tr"/>
    <property type="match status" value="1"/>
</dbReference>
<dbReference type="PRINTS" id="PR00101">
    <property type="entry name" value="ATCASE"/>
</dbReference>
<dbReference type="InterPro" id="IPR006130">
    <property type="entry name" value="Asp/Orn_carbamoylTrfase"/>
</dbReference>
<dbReference type="GO" id="GO:0006207">
    <property type="term" value="P:'de novo' pyrimidine nucleobase biosynthetic process"/>
    <property type="evidence" value="ECO:0007669"/>
    <property type="project" value="InterPro"/>
</dbReference>
<organism evidence="10">
    <name type="scientific">Candidatus Berkiella aquae</name>
    <dbReference type="NCBI Taxonomy" id="295108"/>
    <lineage>
        <taxon>Bacteria</taxon>
        <taxon>Pseudomonadati</taxon>
        <taxon>Pseudomonadota</taxon>
        <taxon>Gammaproteobacteria</taxon>
        <taxon>Candidatus Berkiellales</taxon>
        <taxon>Candidatus Berkiellaceae</taxon>
        <taxon>Candidatus Berkiella</taxon>
    </lineage>
</organism>
<dbReference type="NCBIfam" id="TIGR00670">
    <property type="entry name" value="asp_carb_tr"/>
    <property type="match status" value="1"/>
</dbReference>
<comment type="caution">
    <text evidence="10">The sequence shown here is derived from an EMBL/GenBank/DDBJ whole genome shotgun (WGS) entry which is preliminary data.</text>
</comment>
<dbReference type="Pfam" id="PF00185">
    <property type="entry name" value="OTCace"/>
    <property type="match status" value="1"/>
</dbReference>
<dbReference type="EMBL" id="LKAJ01000002">
    <property type="protein sequence ID" value="KRG22198.1"/>
    <property type="molecule type" value="Genomic_DNA"/>
</dbReference>
<accession>A0A0Q9YN39</accession>
<evidence type="ECO:0000259" key="9">
    <source>
        <dbReference type="Pfam" id="PF02729"/>
    </source>
</evidence>
<dbReference type="Proteomes" id="UP000051497">
    <property type="component" value="Unassembled WGS sequence"/>
</dbReference>
<feature type="binding site" evidence="7">
    <location>
        <position position="149"/>
    </location>
    <ligand>
        <name>carbamoyl phosphate</name>
        <dbReference type="ChEBI" id="CHEBI:58228"/>
    </ligand>
</feature>
<evidence type="ECO:0000256" key="3">
    <source>
        <dbReference type="ARBA" id="ARBA00022679"/>
    </source>
</evidence>
<feature type="binding site" evidence="7">
    <location>
        <position position="275"/>
    </location>
    <ligand>
        <name>carbamoyl phosphate</name>
        <dbReference type="ChEBI" id="CHEBI:58228"/>
    </ligand>
</feature>
<dbReference type="InterPro" id="IPR002082">
    <property type="entry name" value="Asp_carbamoyltransf"/>
</dbReference>
<reference evidence="11" key="2">
    <citation type="journal article" date="2016" name="Genome Announc.">
        <title>Draft Genome Sequences of Two Novel Amoeba-Resistant Intranuclear Bacteria, 'Candidatus Berkiella cookevillensis' and 'Candidatus Berkiella aquae'.</title>
        <authorList>
            <person name="Mehari Y.T."/>
            <person name="Arivett B.A."/>
            <person name="Farone A.L."/>
            <person name="Gunderson J.H."/>
            <person name="Farone M.B."/>
        </authorList>
    </citation>
    <scope>NUCLEOTIDE SEQUENCE</scope>
    <source>
        <strain evidence="11">HT99</strain>
    </source>
</reference>
<dbReference type="PRINTS" id="PR00100">
    <property type="entry name" value="AOTCASE"/>
</dbReference>
<reference evidence="10" key="1">
    <citation type="submission" date="2015-09" db="EMBL/GenBank/DDBJ databases">
        <title>Draft Genome Sequences of Two Novel Amoeba-resistant Intranuclear Bacteria, Candidatus Berkiella cookevillensis and Candidatus Berkiella aquae.</title>
        <authorList>
            <person name="Mehari Y.T."/>
            <person name="Arivett B.A."/>
            <person name="Farone A.L."/>
            <person name="Gunderson J.H."/>
            <person name="Farone M.B."/>
        </authorList>
    </citation>
    <scope>NUCLEOTIDE SEQUENCE [LARGE SCALE GENOMIC DNA]</scope>
    <source>
        <strain evidence="10">HT99</strain>
    </source>
</reference>
<comment type="similarity">
    <text evidence="2 7">Belongs to the aspartate/ornithine carbamoyltransferase superfamily. ATCase family.</text>
</comment>
<keyword evidence="3 7" id="KW-0808">Transferase</keyword>
<evidence type="ECO:0000256" key="5">
    <source>
        <dbReference type="ARBA" id="ARBA00043884"/>
    </source>
</evidence>
<feature type="binding site" evidence="7">
    <location>
        <position position="276"/>
    </location>
    <ligand>
        <name>carbamoyl phosphate</name>
        <dbReference type="ChEBI" id="CHEBI:58228"/>
    </ligand>
</feature>
<evidence type="ECO:0000256" key="7">
    <source>
        <dbReference type="HAMAP-Rule" id="MF_00001"/>
    </source>
</evidence>
<dbReference type="GO" id="GO:0004070">
    <property type="term" value="F:aspartate carbamoyltransferase activity"/>
    <property type="evidence" value="ECO:0007669"/>
    <property type="project" value="UniProtKB-UniRule"/>
</dbReference>
<dbReference type="Gene3D" id="3.40.50.1370">
    <property type="entry name" value="Aspartate/ornithine carbamoyltransferase"/>
    <property type="match status" value="2"/>
</dbReference>
<comment type="catalytic activity">
    <reaction evidence="6 7">
        <text>carbamoyl phosphate + L-aspartate = N-carbamoyl-L-aspartate + phosphate + H(+)</text>
        <dbReference type="Rhea" id="RHEA:20013"/>
        <dbReference type="ChEBI" id="CHEBI:15378"/>
        <dbReference type="ChEBI" id="CHEBI:29991"/>
        <dbReference type="ChEBI" id="CHEBI:32814"/>
        <dbReference type="ChEBI" id="CHEBI:43474"/>
        <dbReference type="ChEBI" id="CHEBI:58228"/>
        <dbReference type="EC" id="2.1.3.2"/>
    </reaction>
</comment>
<evidence type="ECO:0000256" key="2">
    <source>
        <dbReference type="ARBA" id="ARBA00008896"/>
    </source>
</evidence>
<evidence type="ECO:0000313" key="10">
    <source>
        <dbReference type="EMBL" id="KRG22198.1"/>
    </source>
</evidence>
<keyword evidence="4 7" id="KW-0665">Pyrimidine biosynthesis</keyword>
<dbReference type="InterPro" id="IPR006131">
    <property type="entry name" value="Asp_carbamoyltransf_Asp/Orn-bd"/>
</dbReference>
<protein>
    <recommendedName>
        <fullName evidence="7">Aspartate carbamoyltransferase</fullName>
        <ecNumber evidence="7">2.1.3.2</ecNumber>
    </recommendedName>
    <alternativeName>
        <fullName evidence="7">Aspartate transcarbamylase</fullName>
        <shortName evidence="7">ATCase</shortName>
    </alternativeName>
</protein>
<dbReference type="PANTHER" id="PTHR45753:SF6">
    <property type="entry name" value="ASPARTATE CARBAMOYLTRANSFERASE"/>
    <property type="match status" value="1"/>
</dbReference>
<evidence type="ECO:0000259" key="8">
    <source>
        <dbReference type="Pfam" id="PF00185"/>
    </source>
</evidence>
<evidence type="ECO:0000256" key="4">
    <source>
        <dbReference type="ARBA" id="ARBA00022975"/>
    </source>
</evidence>
<dbReference type="STRING" id="295108.HT99x_00617"/>
<dbReference type="UniPathway" id="UPA00070">
    <property type="reaction ID" value="UER00116"/>
</dbReference>
<comment type="function">
    <text evidence="5 7">Catalyzes the condensation of carbamoyl phosphate and aspartate to form carbamoyl aspartate and inorganic phosphate, the committed step in the de novo pyrimidine nucleotide biosynthesis pathway.</text>
</comment>
<feature type="binding site" evidence="7">
    <location>
        <position position="67"/>
    </location>
    <ligand>
        <name>carbamoyl phosphate</name>
        <dbReference type="ChEBI" id="CHEBI:58228"/>
    </ligand>
</feature>
<dbReference type="GO" id="GO:0006520">
    <property type="term" value="P:amino acid metabolic process"/>
    <property type="evidence" value="ECO:0007669"/>
    <property type="project" value="InterPro"/>
</dbReference>
<dbReference type="Pfam" id="PF02729">
    <property type="entry name" value="OTCace_N"/>
    <property type="match status" value="1"/>
</dbReference>
<feature type="binding site" evidence="7">
    <location>
        <position position="234"/>
    </location>
    <ligand>
        <name>L-aspartate</name>
        <dbReference type="ChEBI" id="CHEBI:29991"/>
    </ligand>
</feature>
<dbReference type="OrthoDB" id="9774690at2"/>
<dbReference type="EMBL" id="LKAJ02000001">
    <property type="protein sequence ID" value="MCS5712599.1"/>
    <property type="molecule type" value="Genomic_DNA"/>
</dbReference>
<dbReference type="GO" id="GO:0044205">
    <property type="term" value="P:'de novo' UMP biosynthetic process"/>
    <property type="evidence" value="ECO:0007669"/>
    <property type="project" value="UniProtKB-UniRule"/>
</dbReference>
<comment type="pathway">
    <text evidence="1 7">Pyrimidine metabolism; UMP biosynthesis via de novo pathway; (S)-dihydroorotate from bicarbonate: step 2/3.</text>
</comment>
<dbReference type="PATRIC" id="fig|1590043.3.peg.619"/>
<evidence type="ECO:0000313" key="12">
    <source>
        <dbReference type="Proteomes" id="UP000051497"/>
    </source>
</evidence>
<dbReference type="NCBIfam" id="NF002032">
    <property type="entry name" value="PRK00856.1"/>
    <property type="match status" value="1"/>
</dbReference>
<dbReference type="GO" id="GO:0005829">
    <property type="term" value="C:cytosol"/>
    <property type="evidence" value="ECO:0007669"/>
    <property type="project" value="TreeGrafter"/>
</dbReference>
<evidence type="ECO:0000256" key="1">
    <source>
        <dbReference type="ARBA" id="ARBA00004852"/>
    </source>
</evidence>
<name>A0A0Q9YN39_9GAMM</name>
<evidence type="ECO:0000313" key="11">
    <source>
        <dbReference type="EMBL" id="MCS5712599.1"/>
    </source>
</evidence>
<feature type="domain" description="Aspartate/ornithine carbamoyltransferase carbamoyl-P binding" evidence="9">
    <location>
        <begin position="15"/>
        <end position="158"/>
    </location>
</feature>
<dbReference type="InterPro" id="IPR006132">
    <property type="entry name" value="Asp/Orn_carbamoyltranf_P-bd"/>
</dbReference>
<dbReference type="GO" id="GO:0016597">
    <property type="term" value="F:amino acid binding"/>
    <property type="evidence" value="ECO:0007669"/>
    <property type="project" value="InterPro"/>
</dbReference>
<reference evidence="11" key="3">
    <citation type="submission" date="2021-06" db="EMBL/GenBank/DDBJ databases">
        <title>Genomic Description and Analysis of Intracellular Bacteria, Candidatus Berkiella cookevillensis and Candidatus Berkiella aquae.</title>
        <authorList>
            <person name="Kidane D.T."/>
            <person name="Mehari Y.T."/>
            <person name="Rice F.C."/>
            <person name="Arivett B.A."/>
            <person name="Farone A.L."/>
            <person name="Berk S.G."/>
            <person name="Farone M.B."/>
        </authorList>
    </citation>
    <scope>NUCLEOTIDE SEQUENCE</scope>
    <source>
        <strain evidence="11">HT99</strain>
    </source>
</reference>
<dbReference type="InterPro" id="IPR036901">
    <property type="entry name" value="Asp/Orn_carbamoylTrfase_sf"/>
</dbReference>
<feature type="binding site" evidence="7">
    <location>
        <position position="66"/>
    </location>
    <ligand>
        <name>carbamoyl phosphate</name>
        <dbReference type="ChEBI" id="CHEBI:58228"/>
    </ligand>
</feature>
<dbReference type="FunFam" id="3.40.50.1370:FF:000007">
    <property type="entry name" value="Aspartate carbamoyltransferase"/>
    <property type="match status" value="1"/>
</dbReference>
<dbReference type="SUPFAM" id="SSF53671">
    <property type="entry name" value="Aspartate/ornithine carbamoyltransferase"/>
    <property type="match status" value="1"/>
</dbReference>
<feature type="binding site" evidence="7">
    <location>
        <position position="179"/>
    </location>
    <ligand>
        <name>L-aspartate</name>
        <dbReference type="ChEBI" id="CHEBI:29991"/>
    </ligand>
</feature>
<feature type="binding site" evidence="7">
    <location>
        <position position="146"/>
    </location>
    <ligand>
        <name>carbamoyl phosphate</name>
        <dbReference type="ChEBI" id="CHEBI:58228"/>
    </ligand>
</feature>
<dbReference type="EC" id="2.1.3.2" evidence="7"/>
<sequence length="320" mass="35176">MQPHSLQFDNHGQLRHLLSIEGLSANHIFAILDKAEQFFTPAGDIIQTTDLHGKTLANLFFEASTRTRSTFELAAKRLSASVLNLNISHSSTAKGESLRDTVRNLQAMQCQLFVVRHSASGASHFVAEHINPRGVVINAGDGCHAHPTQALLDMYTIRKHRGDFKKLSIAIIGDILHSRVARSQIHALKALQAGEIRVIGPKTLLPKEIKSFGVEVFHNLAEGLKNVDIIMMLRLQTERMQNGLIPAGNAYYRQYGLTSESLQLANPNALIIHPGPINRGVEIQSDIADSPNAVILDQVTNGIAVRMAVMSLLMENNKRA</sequence>
<keyword evidence="12" id="KW-1185">Reference proteome</keyword>
<proteinExistence type="inferred from homology"/>